<dbReference type="RefSeq" id="XP_016841082.1">
    <property type="nucleotide sequence ID" value="XM_016985593.2"/>
</dbReference>
<dbReference type="InterPro" id="IPR036236">
    <property type="entry name" value="Znf_C2H2_sf"/>
</dbReference>
<keyword evidence="8" id="KW-1185">Reference proteome</keyword>
<evidence type="ECO:0000256" key="5">
    <source>
        <dbReference type="SAM" id="MobiDB-lite"/>
    </source>
</evidence>
<dbReference type="GO" id="GO:0008270">
    <property type="term" value="F:zinc ion binding"/>
    <property type="evidence" value="ECO:0007669"/>
    <property type="project" value="UniProtKB-KW"/>
</dbReference>
<dbReference type="KEGG" id="nvi:100679208"/>
<evidence type="ECO:0000256" key="3">
    <source>
        <dbReference type="ARBA" id="ARBA00022833"/>
    </source>
</evidence>
<dbReference type="GeneID" id="100679208"/>
<dbReference type="AlphaFoldDB" id="A0A7M7IYD1"/>
<dbReference type="InterPro" id="IPR051061">
    <property type="entry name" value="Zinc_finger_trans_reg"/>
</dbReference>
<dbReference type="FunCoup" id="A0A7M7IYD1">
    <property type="interactions" value="165"/>
</dbReference>
<dbReference type="InParanoid" id="A0A7M7IYD1"/>
<dbReference type="PROSITE" id="PS50157">
    <property type="entry name" value="ZINC_FINGER_C2H2_2"/>
    <property type="match status" value="4"/>
</dbReference>
<evidence type="ECO:0000313" key="7">
    <source>
        <dbReference type="EnsemblMetazoa" id="XP_016841082"/>
    </source>
</evidence>
<reference evidence="7" key="1">
    <citation type="submission" date="2021-01" db="UniProtKB">
        <authorList>
            <consortium name="EnsemblMetazoa"/>
        </authorList>
    </citation>
    <scope>IDENTIFICATION</scope>
</reference>
<dbReference type="GO" id="GO:0003712">
    <property type="term" value="F:transcription coregulator activity"/>
    <property type="evidence" value="ECO:0007669"/>
    <property type="project" value="TreeGrafter"/>
</dbReference>
<feature type="domain" description="C2H2-type" evidence="6">
    <location>
        <begin position="345"/>
        <end position="373"/>
    </location>
</feature>
<dbReference type="SMART" id="SM00355">
    <property type="entry name" value="ZnF_C2H2"/>
    <property type="match status" value="6"/>
</dbReference>
<dbReference type="EnsemblMetazoa" id="XM_016985593">
    <property type="protein sequence ID" value="XP_016841082"/>
    <property type="gene ID" value="LOC100679208"/>
</dbReference>
<feature type="domain" description="C2H2-type" evidence="6">
    <location>
        <begin position="277"/>
        <end position="305"/>
    </location>
</feature>
<dbReference type="PROSITE" id="PS00028">
    <property type="entry name" value="ZINC_FINGER_C2H2_1"/>
    <property type="match status" value="1"/>
</dbReference>
<evidence type="ECO:0000256" key="4">
    <source>
        <dbReference type="PROSITE-ProRule" id="PRU00042"/>
    </source>
</evidence>
<feature type="region of interest" description="Disordered" evidence="5">
    <location>
        <begin position="206"/>
        <end position="227"/>
    </location>
</feature>
<evidence type="ECO:0000259" key="6">
    <source>
        <dbReference type="PROSITE" id="PS50157"/>
    </source>
</evidence>
<sequence>MTDEQAVEIRSILQKGFARGLNFSECLAEVRSIFRTECPSRERILDWYETVTHDNVELVKKLIEKDPKMTRQQIKARLKIGRAVVRSILRDRLGLRKIRNRWVLLESVEENGGDKNADVSRVKQESDFQIKSEVENGNLSESKNEFDKENSVAVHNDEDFFVKKEIVDEDVEHHSNDLTYLFTRNAIKEEPIDIIDEHIELDAQTDQESNEFSESLENKDDLQERLDKKSSNTAVKSAIILTSGNCYTCKLCQKSYKRSFHAYRHLSRSCQISKRLFKCDKCGRNFTAKYSLKRHMLLLHTGTGKLPRKKIIEEETICHKCHKRYRDKYGLYRHKKYECGKEPQFACAHCEYRSRQKINLVKHLENIHAESKMPRISCPKCDKSYKYEYSLKRHLLYECGKKPIACDRCSFRTKHKSSLASHMQNKHFKKKKRA</sequence>
<dbReference type="Pfam" id="PF00096">
    <property type="entry name" value="zf-C2H2"/>
    <property type="match status" value="2"/>
</dbReference>
<feature type="compositionally biased region" description="Basic and acidic residues" evidence="5">
    <location>
        <begin position="216"/>
        <end position="227"/>
    </location>
</feature>
<dbReference type="PANTHER" id="PTHR46179:SF26">
    <property type="entry name" value="ZINC FINGER PROTEIN 423 HOMOLOG"/>
    <property type="match status" value="1"/>
</dbReference>
<dbReference type="Gene3D" id="3.30.160.60">
    <property type="entry name" value="Classic Zinc Finger"/>
    <property type="match status" value="3"/>
</dbReference>
<proteinExistence type="predicted"/>
<dbReference type="EnsemblMetazoa" id="XM_003426610">
    <property type="protein sequence ID" value="XP_003426658"/>
    <property type="gene ID" value="LOC100679208"/>
</dbReference>
<name>A0A7M7IYD1_NASVI</name>
<keyword evidence="3" id="KW-0862">Zinc</keyword>
<dbReference type="OrthoDB" id="10004641at2759"/>
<accession>A0A7M7IYD1</accession>
<dbReference type="SUPFAM" id="SSF57667">
    <property type="entry name" value="beta-beta-alpha zinc fingers"/>
    <property type="match status" value="2"/>
</dbReference>
<dbReference type="Proteomes" id="UP000002358">
    <property type="component" value="Chromosome 5"/>
</dbReference>
<dbReference type="GO" id="GO:0005634">
    <property type="term" value="C:nucleus"/>
    <property type="evidence" value="ECO:0007669"/>
    <property type="project" value="TreeGrafter"/>
</dbReference>
<feature type="domain" description="C2H2-type" evidence="6">
    <location>
        <begin position="376"/>
        <end position="403"/>
    </location>
</feature>
<keyword evidence="1" id="KW-0479">Metal-binding</keyword>
<evidence type="ECO:0000313" key="8">
    <source>
        <dbReference type="Proteomes" id="UP000002358"/>
    </source>
</evidence>
<dbReference type="RefSeq" id="XP_003426658.1">
    <property type="nucleotide sequence ID" value="XM_003426610.4"/>
</dbReference>
<dbReference type="FunFam" id="3.30.160.60:FF:000446">
    <property type="entry name" value="Zinc finger protein"/>
    <property type="match status" value="1"/>
</dbReference>
<dbReference type="InterPro" id="IPR013087">
    <property type="entry name" value="Znf_C2H2_type"/>
</dbReference>
<evidence type="ECO:0000256" key="1">
    <source>
        <dbReference type="ARBA" id="ARBA00022723"/>
    </source>
</evidence>
<organism evidence="7 8">
    <name type="scientific">Nasonia vitripennis</name>
    <name type="common">Parasitic wasp</name>
    <dbReference type="NCBI Taxonomy" id="7425"/>
    <lineage>
        <taxon>Eukaryota</taxon>
        <taxon>Metazoa</taxon>
        <taxon>Ecdysozoa</taxon>
        <taxon>Arthropoda</taxon>
        <taxon>Hexapoda</taxon>
        <taxon>Insecta</taxon>
        <taxon>Pterygota</taxon>
        <taxon>Neoptera</taxon>
        <taxon>Endopterygota</taxon>
        <taxon>Hymenoptera</taxon>
        <taxon>Apocrita</taxon>
        <taxon>Proctotrupomorpha</taxon>
        <taxon>Chalcidoidea</taxon>
        <taxon>Pteromalidae</taxon>
        <taxon>Pteromalinae</taxon>
        <taxon>Nasonia</taxon>
    </lineage>
</organism>
<feature type="domain" description="C2H2-type" evidence="6">
    <location>
        <begin position="316"/>
        <end position="343"/>
    </location>
</feature>
<evidence type="ECO:0000256" key="2">
    <source>
        <dbReference type="ARBA" id="ARBA00022771"/>
    </source>
</evidence>
<dbReference type="PANTHER" id="PTHR46179">
    <property type="entry name" value="ZINC FINGER PROTEIN"/>
    <property type="match status" value="1"/>
</dbReference>
<protein>
    <recommendedName>
        <fullName evidence="6">C2H2-type domain-containing protein</fullName>
    </recommendedName>
</protein>
<dbReference type="SMR" id="A0A7M7IYD1"/>
<dbReference type="GO" id="GO:0006357">
    <property type="term" value="P:regulation of transcription by RNA polymerase II"/>
    <property type="evidence" value="ECO:0007669"/>
    <property type="project" value="TreeGrafter"/>
</dbReference>
<keyword evidence="2 4" id="KW-0863">Zinc-finger</keyword>